<dbReference type="InterPro" id="IPR046952">
    <property type="entry name" value="GSHR/TRXR-like"/>
</dbReference>
<comment type="caution">
    <text evidence="7">The sequence shown here is derived from an EMBL/GenBank/DDBJ whole genome shotgun (WGS) entry which is preliminary data.</text>
</comment>
<organism evidence="7 8">
    <name type="scientific">Senna tora</name>
    <dbReference type="NCBI Taxonomy" id="362788"/>
    <lineage>
        <taxon>Eukaryota</taxon>
        <taxon>Viridiplantae</taxon>
        <taxon>Streptophyta</taxon>
        <taxon>Embryophyta</taxon>
        <taxon>Tracheophyta</taxon>
        <taxon>Spermatophyta</taxon>
        <taxon>Magnoliopsida</taxon>
        <taxon>eudicotyledons</taxon>
        <taxon>Gunneridae</taxon>
        <taxon>Pentapetalae</taxon>
        <taxon>rosids</taxon>
        <taxon>fabids</taxon>
        <taxon>Fabales</taxon>
        <taxon>Fabaceae</taxon>
        <taxon>Caesalpinioideae</taxon>
        <taxon>Cassia clade</taxon>
        <taxon>Senna</taxon>
    </lineage>
</organism>
<evidence type="ECO:0000313" key="8">
    <source>
        <dbReference type="Proteomes" id="UP000634136"/>
    </source>
</evidence>
<keyword evidence="3" id="KW-0560">Oxidoreductase</keyword>
<evidence type="ECO:0000313" key="7">
    <source>
        <dbReference type="EMBL" id="KAF7807820.1"/>
    </source>
</evidence>
<evidence type="ECO:0000256" key="1">
    <source>
        <dbReference type="ARBA" id="ARBA00001974"/>
    </source>
</evidence>
<accession>A0A834SNQ1</accession>
<dbReference type="PANTHER" id="PTHR42737">
    <property type="entry name" value="GLUTATHIONE REDUCTASE"/>
    <property type="match status" value="1"/>
</dbReference>
<dbReference type="Pfam" id="PF02852">
    <property type="entry name" value="Pyr_redox_dim"/>
    <property type="match status" value="1"/>
</dbReference>
<dbReference type="GO" id="GO:0045454">
    <property type="term" value="P:cell redox homeostasis"/>
    <property type="evidence" value="ECO:0007669"/>
    <property type="project" value="InterPro"/>
</dbReference>
<dbReference type="GO" id="GO:0004362">
    <property type="term" value="F:glutathione-disulfide reductase (NADPH) activity"/>
    <property type="evidence" value="ECO:0007669"/>
    <property type="project" value="TreeGrafter"/>
</dbReference>
<reference evidence="7" key="1">
    <citation type="submission" date="2020-09" db="EMBL/GenBank/DDBJ databases">
        <title>Genome-Enabled Discovery of Anthraquinone Biosynthesis in Senna tora.</title>
        <authorList>
            <person name="Kang S.-H."/>
            <person name="Pandey R.P."/>
            <person name="Lee C.-M."/>
            <person name="Sim J.-S."/>
            <person name="Jeong J.-T."/>
            <person name="Choi B.-S."/>
            <person name="Jung M."/>
            <person name="Ginzburg D."/>
            <person name="Zhao K."/>
            <person name="Won S.Y."/>
            <person name="Oh T.-J."/>
            <person name="Yu Y."/>
            <person name="Kim N.-H."/>
            <person name="Lee O.R."/>
            <person name="Lee T.-H."/>
            <person name="Bashyal P."/>
            <person name="Kim T.-S."/>
            <person name="Lee W.-H."/>
            <person name="Kawkins C."/>
            <person name="Kim C.-K."/>
            <person name="Kim J.S."/>
            <person name="Ahn B.O."/>
            <person name="Rhee S.Y."/>
            <person name="Sohng J.K."/>
        </authorList>
    </citation>
    <scope>NUCLEOTIDE SEQUENCE</scope>
    <source>
        <tissue evidence="7">Leaf</tissue>
    </source>
</reference>
<name>A0A834SNQ1_9FABA</name>
<dbReference type="GO" id="GO:0050660">
    <property type="term" value="F:flavin adenine dinucleotide binding"/>
    <property type="evidence" value="ECO:0007669"/>
    <property type="project" value="InterPro"/>
</dbReference>
<evidence type="ECO:0000259" key="6">
    <source>
        <dbReference type="Pfam" id="PF02852"/>
    </source>
</evidence>
<dbReference type="GO" id="GO:0005739">
    <property type="term" value="C:mitochondrion"/>
    <property type="evidence" value="ECO:0007669"/>
    <property type="project" value="TreeGrafter"/>
</dbReference>
<dbReference type="OrthoDB" id="759087at2759"/>
<sequence length="176" mass="19613">MNSEEDGLRELCLHIQELLMMDCTEPLTLTSNIPPLSVVGLISEEQAVEEANGDILVFTSTFNPMKNSISGRQEKTVMKLVVDMETDKVLGASMVGPDAPEIMQKVSLLDDTAITVINQQGSSTESVVDYSQGFSATYFEERSSFQEHFGFLQSFISQNELQHQNNQWFGGKGQFY</sequence>
<evidence type="ECO:0000256" key="5">
    <source>
        <dbReference type="ARBA" id="ARBA00023284"/>
    </source>
</evidence>
<keyword evidence="4" id="KW-1015">Disulfide bond</keyword>
<keyword evidence="8" id="KW-1185">Reference proteome</keyword>
<evidence type="ECO:0000256" key="3">
    <source>
        <dbReference type="ARBA" id="ARBA00023002"/>
    </source>
</evidence>
<dbReference type="Proteomes" id="UP000634136">
    <property type="component" value="Unassembled WGS sequence"/>
</dbReference>
<comment type="similarity">
    <text evidence="2">Belongs to the class-I pyridine nucleotide-disulfide oxidoreductase family.</text>
</comment>
<dbReference type="GO" id="GO:0006749">
    <property type="term" value="P:glutathione metabolic process"/>
    <property type="evidence" value="ECO:0007669"/>
    <property type="project" value="TreeGrafter"/>
</dbReference>
<comment type="cofactor">
    <cofactor evidence="1">
        <name>FAD</name>
        <dbReference type="ChEBI" id="CHEBI:57692"/>
    </cofactor>
</comment>
<dbReference type="InterPro" id="IPR016156">
    <property type="entry name" value="FAD/NAD-linked_Rdtase_dimer_sf"/>
</dbReference>
<dbReference type="SUPFAM" id="SSF55424">
    <property type="entry name" value="FAD/NAD-linked reductases, dimerisation (C-terminal) domain"/>
    <property type="match status" value="1"/>
</dbReference>
<dbReference type="PANTHER" id="PTHR42737:SF2">
    <property type="entry name" value="GLUTATHIONE REDUCTASE"/>
    <property type="match status" value="1"/>
</dbReference>
<feature type="domain" description="Pyridine nucleotide-disulphide oxidoreductase dimerisation" evidence="6">
    <location>
        <begin position="34"/>
        <end position="109"/>
    </location>
</feature>
<dbReference type="AlphaFoldDB" id="A0A834SNQ1"/>
<evidence type="ECO:0000256" key="2">
    <source>
        <dbReference type="ARBA" id="ARBA00007532"/>
    </source>
</evidence>
<dbReference type="Gene3D" id="3.30.390.30">
    <property type="match status" value="1"/>
</dbReference>
<evidence type="ECO:0000256" key="4">
    <source>
        <dbReference type="ARBA" id="ARBA00023157"/>
    </source>
</evidence>
<gene>
    <name evidence="7" type="ORF">G2W53_039981</name>
</gene>
<keyword evidence="5" id="KW-0676">Redox-active center</keyword>
<dbReference type="GO" id="GO:0005829">
    <property type="term" value="C:cytosol"/>
    <property type="evidence" value="ECO:0007669"/>
    <property type="project" value="TreeGrafter"/>
</dbReference>
<dbReference type="GO" id="GO:0034599">
    <property type="term" value="P:cellular response to oxidative stress"/>
    <property type="evidence" value="ECO:0007669"/>
    <property type="project" value="TreeGrafter"/>
</dbReference>
<proteinExistence type="inferred from homology"/>
<dbReference type="InterPro" id="IPR004099">
    <property type="entry name" value="Pyr_nucl-diS_OxRdtase_dimer"/>
</dbReference>
<protein>
    <submittedName>
        <fullName evidence="7">Glutathione reductase, chloroplastic</fullName>
    </submittedName>
</protein>
<dbReference type="EMBL" id="JAAIUW010000012">
    <property type="protein sequence ID" value="KAF7807820.1"/>
    <property type="molecule type" value="Genomic_DNA"/>
</dbReference>